<evidence type="ECO:0000313" key="4">
    <source>
        <dbReference type="Proteomes" id="UP001197609"/>
    </source>
</evidence>
<protein>
    <submittedName>
        <fullName evidence="3">PilN domain-containing protein</fullName>
    </submittedName>
</protein>
<dbReference type="PANTHER" id="PTHR40278">
    <property type="entry name" value="DNA UTILIZATION PROTEIN HOFN"/>
    <property type="match status" value="1"/>
</dbReference>
<sequence length="180" mass="20222">MIRINLLSREERRRKAHVKVPQIAIIAVAMLAVGGMGGYWYFVKWEVQQLRADVVATRSEIAGNQEIIRLVEQYTRDKKLLQDRLAIIQQLAAAQHSPVRLLDGISQALPEGGWLTGISKVSGRLVIRGYASSHFVVAELMLALQRLKSTINNVELNFSELELYEGKPVERFEILATLSG</sequence>
<name>A0AAJ1AKS1_9BACT</name>
<feature type="transmembrane region" description="Helical" evidence="2">
    <location>
        <begin position="20"/>
        <end position="42"/>
    </location>
</feature>
<gene>
    <name evidence="3" type="ORF">K8G79_13050</name>
</gene>
<evidence type="ECO:0000256" key="1">
    <source>
        <dbReference type="SAM" id="Coils"/>
    </source>
</evidence>
<accession>A0AAJ1AKS1</accession>
<keyword evidence="2" id="KW-1133">Transmembrane helix</keyword>
<proteinExistence type="predicted"/>
<dbReference type="InterPro" id="IPR007813">
    <property type="entry name" value="PilN"/>
</dbReference>
<keyword evidence="2" id="KW-0472">Membrane</keyword>
<dbReference type="Pfam" id="PF05137">
    <property type="entry name" value="PilN"/>
    <property type="match status" value="1"/>
</dbReference>
<keyword evidence="2" id="KW-0812">Transmembrane</keyword>
<dbReference type="AlphaFoldDB" id="A0AAJ1AKS1"/>
<evidence type="ECO:0000256" key="2">
    <source>
        <dbReference type="SAM" id="Phobius"/>
    </source>
</evidence>
<feature type="coiled-coil region" evidence="1">
    <location>
        <begin position="64"/>
        <end position="91"/>
    </location>
</feature>
<reference evidence="3 4" key="1">
    <citation type="journal article" date="2021" name="bioRxiv">
        <title>Unraveling nitrogen, sulfur and carbon metabolic pathways and microbial community transcriptional responses to substrate deprivation and toxicity stresses in a bioreactor mimicking anoxic brackish coastal sediment conditions.</title>
        <authorList>
            <person name="Martins P.D."/>
            <person name="Echeveste M.J."/>
            <person name="Arshad A."/>
            <person name="Kurth J."/>
            <person name="Ouboter H."/>
            <person name="Jetten M.S.M."/>
            <person name="Welte C.U."/>
        </authorList>
    </citation>
    <scope>NUCLEOTIDE SEQUENCE [LARGE SCALE GENOMIC DNA]</scope>
    <source>
        <strain evidence="3">MAG_38</strain>
    </source>
</reference>
<dbReference type="Proteomes" id="UP001197609">
    <property type="component" value="Unassembled WGS sequence"/>
</dbReference>
<dbReference type="PANTHER" id="PTHR40278:SF1">
    <property type="entry name" value="DNA UTILIZATION PROTEIN HOFN"/>
    <property type="match status" value="1"/>
</dbReference>
<comment type="caution">
    <text evidence="3">The sequence shown here is derived from an EMBL/GenBank/DDBJ whole genome shotgun (WGS) entry which is preliminary data.</text>
</comment>
<organism evidence="3 4">
    <name type="scientific">Candidatus Methylomirabilis tolerans</name>
    <dbReference type="NCBI Taxonomy" id="3123416"/>
    <lineage>
        <taxon>Bacteria</taxon>
        <taxon>Candidatus Methylomirabilota</taxon>
        <taxon>Candidatus Methylomirabilia</taxon>
        <taxon>Candidatus Methylomirabilales</taxon>
        <taxon>Candidatus Methylomirabilaceae</taxon>
        <taxon>Candidatus Methylomirabilis</taxon>
    </lineage>
</organism>
<keyword evidence="1" id="KW-0175">Coiled coil</keyword>
<dbReference type="EMBL" id="JAIOIU010000166">
    <property type="protein sequence ID" value="MBZ0161036.1"/>
    <property type="molecule type" value="Genomic_DNA"/>
</dbReference>
<evidence type="ECO:0000313" key="3">
    <source>
        <dbReference type="EMBL" id="MBZ0161036.1"/>
    </source>
</evidence>
<dbReference type="InterPro" id="IPR052534">
    <property type="entry name" value="Extracell_DNA_Util/SecSys_Comp"/>
</dbReference>